<evidence type="ECO:0000313" key="14">
    <source>
        <dbReference type="Proteomes" id="UP000799439"/>
    </source>
</evidence>
<dbReference type="CDD" id="cd22745">
    <property type="entry name" value="OTU_OTU1"/>
    <property type="match status" value="1"/>
</dbReference>
<dbReference type="InterPro" id="IPR057766">
    <property type="entry name" value="Znf-C2H2_OTU1-like_C"/>
</dbReference>
<name>A0A9P4MDF6_9PEZI</name>
<dbReference type="SUPFAM" id="SSF54001">
    <property type="entry name" value="Cysteine proteinases"/>
    <property type="match status" value="1"/>
</dbReference>
<evidence type="ECO:0000256" key="2">
    <source>
        <dbReference type="ARBA" id="ARBA00004496"/>
    </source>
</evidence>
<dbReference type="AlphaFoldDB" id="A0A9P4MDF6"/>
<organism evidence="13 14">
    <name type="scientific">Myriangium duriaei CBS 260.36</name>
    <dbReference type="NCBI Taxonomy" id="1168546"/>
    <lineage>
        <taxon>Eukaryota</taxon>
        <taxon>Fungi</taxon>
        <taxon>Dikarya</taxon>
        <taxon>Ascomycota</taxon>
        <taxon>Pezizomycotina</taxon>
        <taxon>Dothideomycetes</taxon>
        <taxon>Dothideomycetidae</taxon>
        <taxon>Myriangiales</taxon>
        <taxon>Myriangiaceae</taxon>
        <taxon>Myriangium</taxon>
    </lineage>
</organism>
<evidence type="ECO:0000256" key="6">
    <source>
        <dbReference type="ARBA" id="ARBA00022771"/>
    </source>
</evidence>
<dbReference type="PROSITE" id="PS50802">
    <property type="entry name" value="OTU"/>
    <property type="match status" value="1"/>
</dbReference>
<evidence type="ECO:0000256" key="8">
    <source>
        <dbReference type="ARBA" id="ARBA00022801"/>
    </source>
</evidence>
<accession>A0A9P4MDF6</accession>
<dbReference type="GO" id="GO:0016579">
    <property type="term" value="P:protein deubiquitination"/>
    <property type="evidence" value="ECO:0007669"/>
    <property type="project" value="TreeGrafter"/>
</dbReference>
<keyword evidence="6" id="KW-0863">Zinc-finger</keyword>
<dbReference type="PANTHER" id="PTHR13312">
    <property type="entry name" value="HIV-INDUCED PROTEIN-7-LIKE PROTEASE"/>
    <property type="match status" value="1"/>
</dbReference>
<dbReference type="InterPro" id="IPR048857">
    <property type="entry name" value="OTU1_Ubl"/>
</dbReference>
<dbReference type="Pfam" id="PF24560">
    <property type="entry name" value="zf-C2H2_OTU1_C"/>
    <property type="match status" value="1"/>
</dbReference>
<keyword evidence="3 11" id="KW-0963">Cytoplasm</keyword>
<dbReference type="GO" id="GO:0004843">
    <property type="term" value="F:cysteine-type deubiquitinase activity"/>
    <property type="evidence" value="ECO:0007669"/>
    <property type="project" value="UniProtKB-UniRule"/>
</dbReference>
<sequence length="306" mass="33306">MRIRLRGPSGASAITIPDDSTWGDLKQKIASETSIPIFDLKYGYPPQTLGSSSLDDDIPLLSLGLSLNNEQLTIIPVSDPAPLSLSRKPASPTSDLPLIPVPHLSSKLTLRVMPDDNSCLFRALSSALLSADLDGATELRSMVAQRIQADPTTFSPAVLDKPPDDYCEWIQRPDSWGGGIELSILSQEFDVEIVSLSVQDGRADVFNDGRPRRVVVVYSGIHYDVVALTESGELRDDRKVFDVQDGEDGGVLAAARELCGMLRDRHYYTDTKGFDLKCNVCGWKGKGEQGATEHATQTGHMDFGES</sequence>
<feature type="domain" description="OTU" evidence="12">
    <location>
        <begin position="108"/>
        <end position="229"/>
    </location>
</feature>
<comment type="caution">
    <text evidence="13">The sequence shown here is derived from an EMBL/GenBank/DDBJ whole genome shotgun (WGS) entry which is preliminary data.</text>
</comment>
<proteinExistence type="predicted"/>
<evidence type="ECO:0000259" key="12">
    <source>
        <dbReference type="PROSITE" id="PS50802"/>
    </source>
</evidence>
<dbReference type="Gene3D" id="3.10.20.90">
    <property type="entry name" value="Phosphatidylinositol 3-kinase Catalytic Subunit, Chain A, domain 1"/>
    <property type="match status" value="1"/>
</dbReference>
<evidence type="ECO:0000256" key="10">
    <source>
        <dbReference type="ARBA" id="ARBA00022833"/>
    </source>
</evidence>
<evidence type="ECO:0000256" key="9">
    <source>
        <dbReference type="ARBA" id="ARBA00022807"/>
    </source>
</evidence>
<dbReference type="Pfam" id="PF02338">
    <property type="entry name" value="OTU"/>
    <property type="match status" value="1"/>
</dbReference>
<keyword evidence="14" id="KW-1185">Reference proteome</keyword>
<evidence type="ECO:0000256" key="1">
    <source>
        <dbReference type="ARBA" id="ARBA00000707"/>
    </source>
</evidence>
<dbReference type="PANTHER" id="PTHR13312:SF0">
    <property type="entry name" value="UBIQUITIN THIOESTERASE OTU1"/>
    <property type="match status" value="1"/>
</dbReference>
<evidence type="ECO:0000256" key="3">
    <source>
        <dbReference type="ARBA" id="ARBA00022490"/>
    </source>
</evidence>
<evidence type="ECO:0000256" key="4">
    <source>
        <dbReference type="ARBA" id="ARBA00022670"/>
    </source>
</evidence>
<reference evidence="13" key="1">
    <citation type="journal article" date="2020" name="Stud. Mycol.">
        <title>101 Dothideomycetes genomes: a test case for predicting lifestyles and emergence of pathogens.</title>
        <authorList>
            <person name="Haridas S."/>
            <person name="Albert R."/>
            <person name="Binder M."/>
            <person name="Bloem J."/>
            <person name="Labutti K."/>
            <person name="Salamov A."/>
            <person name="Andreopoulos B."/>
            <person name="Baker S."/>
            <person name="Barry K."/>
            <person name="Bills G."/>
            <person name="Bluhm B."/>
            <person name="Cannon C."/>
            <person name="Castanera R."/>
            <person name="Culley D."/>
            <person name="Daum C."/>
            <person name="Ezra D."/>
            <person name="Gonzalez J."/>
            <person name="Henrissat B."/>
            <person name="Kuo A."/>
            <person name="Liang C."/>
            <person name="Lipzen A."/>
            <person name="Lutzoni F."/>
            <person name="Magnuson J."/>
            <person name="Mondo S."/>
            <person name="Nolan M."/>
            <person name="Ohm R."/>
            <person name="Pangilinan J."/>
            <person name="Park H.-J."/>
            <person name="Ramirez L."/>
            <person name="Alfaro M."/>
            <person name="Sun H."/>
            <person name="Tritt A."/>
            <person name="Yoshinaga Y."/>
            <person name="Zwiers L.-H."/>
            <person name="Turgeon B."/>
            <person name="Goodwin S."/>
            <person name="Spatafora J."/>
            <person name="Crous P."/>
            <person name="Grigoriev I."/>
        </authorList>
    </citation>
    <scope>NUCLEOTIDE SEQUENCE</scope>
    <source>
        <strain evidence="13">CBS 260.36</strain>
    </source>
</reference>
<dbReference type="GO" id="GO:0005634">
    <property type="term" value="C:nucleus"/>
    <property type="evidence" value="ECO:0007669"/>
    <property type="project" value="TreeGrafter"/>
</dbReference>
<dbReference type="InterPro" id="IPR038765">
    <property type="entry name" value="Papain-like_cys_pep_sf"/>
</dbReference>
<dbReference type="GO" id="GO:0008270">
    <property type="term" value="F:zinc ion binding"/>
    <property type="evidence" value="ECO:0007669"/>
    <property type="project" value="UniProtKB-KW"/>
</dbReference>
<protein>
    <recommendedName>
        <fullName evidence="11">Ubiquitin thioesterase OTU</fullName>
        <ecNumber evidence="11">3.4.19.12</ecNumber>
    </recommendedName>
</protein>
<comment type="catalytic activity">
    <reaction evidence="1 11">
        <text>Thiol-dependent hydrolysis of ester, thioester, amide, peptide and isopeptide bonds formed by the C-terminal Gly of ubiquitin (a 76-residue protein attached to proteins as an intracellular targeting signal).</text>
        <dbReference type="EC" id="3.4.19.12"/>
    </reaction>
</comment>
<keyword evidence="10" id="KW-0862">Zinc</keyword>
<dbReference type="FunFam" id="3.90.70.80:FF:000016">
    <property type="entry name" value="Putative ubiquitin thioesterase otu1"/>
    <property type="match status" value="1"/>
</dbReference>
<comment type="function">
    <text evidence="11">Hydrolase that can remove conjugated ubiquitin from proteins and may therefore play an important regulatory role at the level of protein turnover by preventing degradation.</text>
</comment>
<gene>
    <name evidence="13" type="ORF">K461DRAFT_324319</name>
</gene>
<dbReference type="OrthoDB" id="65596at2759"/>
<dbReference type="GO" id="GO:0036503">
    <property type="term" value="P:ERAD pathway"/>
    <property type="evidence" value="ECO:0007669"/>
    <property type="project" value="TreeGrafter"/>
</dbReference>
<keyword evidence="8 11" id="KW-0378">Hydrolase</keyword>
<keyword evidence="7 11" id="KW-0833">Ubl conjugation pathway</keyword>
<dbReference type="GO" id="GO:0005829">
    <property type="term" value="C:cytosol"/>
    <property type="evidence" value="ECO:0007669"/>
    <property type="project" value="TreeGrafter"/>
</dbReference>
<dbReference type="Proteomes" id="UP000799439">
    <property type="component" value="Unassembled WGS sequence"/>
</dbReference>
<evidence type="ECO:0000256" key="5">
    <source>
        <dbReference type="ARBA" id="ARBA00022723"/>
    </source>
</evidence>
<dbReference type="GO" id="GO:0030968">
    <property type="term" value="P:endoplasmic reticulum unfolded protein response"/>
    <property type="evidence" value="ECO:0007669"/>
    <property type="project" value="TreeGrafter"/>
</dbReference>
<keyword evidence="9 11" id="KW-0788">Thiol protease</keyword>
<dbReference type="EC" id="3.4.19.12" evidence="11"/>
<comment type="subcellular location">
    <subcellularLocation>
        <location evidence="2 11">Cytoplasm</location>
    </subcellularLocation>
</comment>
<dbReference type="Pfam" id="PF21403">
    <property type="entry name" value="OTU1_UBXL"/>
    <property type="match status" value="1"/>
</dbReference>
<evidence type="ECO:0000256" key="11">
    <source>
        <dbReference type="RuleBase" id="RU367104"/>
    </source>
</evidence>
<keyword evidence="4" id="KW-0645">Protease</keyword>
<dbReference type="Gene3D" id="3.90.70.80">
    <property type="match status" value="1"/>
</dbReference>
<dbReference type="InterPro" id="IPR003323">
    <property type="entry name" value="OTU_dom"/>
</dbReference>
<keyword evidence="5" id="KW-0479">Metal-binding</keyword>
<evidence type="ECO:0000313" key="13">
    <source>
        <dbReference type="EMBL" id="KAF2148857.1"/>
    </source>
</evidence>
<evidence type="ECO:0000256" key="7">
    <source>
        <dbReference type="ARBA" id="ARBA00022786"/>
    </source>
</evidence>
<dbReference type="EMBL" id="ML996092">
    <property type="protein sequence ID" value="KAF2148857.1"/>
    <property type="molecule type" value="Genomic_DNA"/>
</dbReference>